<dbReference type="Proteomes" id="UP000230390">
    <property type="component" value="Unassembled WGS sequence"/>
</dbReference>
<dbReference type="GO" id="GO:0008483">
    <property type="term" value="F:transaminase activity"/>
    <property type="evidence" value="ECO:0007669"/>
    <property type="project" value="TreeGrafter"/>
</dbReference>
<evidence type="ECO:0000256" key="1">
    <source>
        <dbReference type="RuleBase" id="RU004508"/>
    </source>
</evidence>
<accession>A0A2G8TM45</accession>
<protein>
    <recommendedName>
        <fullName evidence="4">Aminotransferase</fullName>
    </recommendedName>
</protein>
<dbReference type="InterPro" id="IPR015421">
    <property type="entry name" value="PyrdxlP-dep_Trfase_major"/>
</dbReference>
<dbReference type="EMBL" id="PDOC01000001">
    <property type="protein sequence ID" value="PIL47113.1"/>
    <property type="molecule type" value="Genomic_DNA"/>
</dbReference>
<reference evidence="2 3" key="1">
    <citation type="submission" date="2017-10" db="EMBL/GenBank/DDBJ databases">
        <title>Massilia psychrophilum sp. nov., a novel purple-pigmented bacterium isolated from Tianshan glacier, Xinjiang Municipality, China.</title>
        <authorList>
            <person name="Wang H."/>
        </authorList>
    </citation>
    <scope>NUCLEOTIDE SEQUENCE [LARGE SCALE GENOMIC DNA]</scope>
    <source>
        <strain evidence="2 3">JCM 30074</strain>
    </source>
</reference>
<comment type="caution">
    <text evidence="2">The sequence shown here is derived from an EMBL/GenBank/DDBJ whole genome shotgun (WGS) entry which is preliminary data.</text>
</comment>
<dbReference type="InterPro" id="IPR000653">
    <property type="entry name" value="DegT/StrS_aminotransferase"/>
</dbReference>
<dbReference type="AlphaFoldDB" id="A0A2G8TM45"/>
<dbReference type="Gene3D" id="3.40.640.10">
    <property type="entry name" value="Type I PLP-dependent aspartate aminotransferase-like (Major domain)"/>
    <property type="match status" value="1"/>
</dbReference>
<organism evidence="2 3">
    <name type="scientific">Massilia eurypsychrophila</name>
    <dbReference type="NCBI Taxonomy" id="1485217"/>
    <lineage>
        <taxon>Bacteria</taxon>
        <taxon>Pseudomonadati</taxon>
        <taxon>Pseudomonadota</taxon>
        <taxon>Betaproteobacteria</taxon>
        <taxon>Burkholderiales</taxon>
        <taxon>Oxalobacteraceae</taxon>
        <taxon>Telluria group</taxon>
        <taxon>Massilia</taxon>
    </lineage>
</organism>
<gene>
    <name evidence="2" type="ORF">CR105_02160</name>
</gene>
<dbReference type="PANTHER" id="PTHR30244">
    <property type="entry name" value="TRANSAMINASE"/>
    <property type="match status" value="1"/>
</dbReference>
<dbReference type="GO" id="GO:0000271">
    <property type="term" value="P:polysaccharide biosynthetic process"/>
    <property type="evidence" value="ECO:0007669"/>
    <property type="project" value="TreeGrafter"/>
</dbReference>
<keyword evidence="3" id="KW-1185">Reference proteome</keyword>
<dbReference type="Pfam" id="PF01041">
    <property type="entry name" value="DegT_DnrJ_EryC1"/>
    <property type="match status" value="1"/>
</dbReference>
<proteinExistence type="inferred from homology"/>
<evidence type="ECO:0008006" key="4">
    <source>
        <dbReference type="Google" id="ProtNLM"/>
    </source>
</evidence>
<dbReference type="OrthoDB" id="9777744at2"/>
<dbReference type="RefSeq" id="WP_099786913.1">
    <property type="nucleotide sequence ID" value="NZ_JBHLYV010000100.1"/>
</dbReference>
<evidence type="ECO:0000313" key="2">
    <source>
        <dbReference type="EMBL" id="PIL47113.1"/>
    </source>
</evidence>
<comment type="similarity">
    <text evidence="1">Belongs to the DegT/DnrJ/EryC1 family.</text>
</comment>
<keyword evidence="1" id="KW-0663">Pyridoxal phosphate</keyword>
<dbReference type="SUPFAM" id="SSF53383">
    <property type="entry name" value="PLP-dependent transferases"/>
    <property type="match status" value="1"/>
</dbReference>
<sequence>MLTFQRFDAAGCDFPPPRVPLLPVPRARDLTFRRSPSARALSGAGVRHFSRGRYALHAAYQAAGVGGGGTLLAPAYHCRTMLDPALALGAEIMFYPLGEDLRPDVAAIAALLSEVSQPVRALLVPHYFGFPQPAEMMSSLAELCRMRGVFLIEDCSHGWQIATEQGPRCNSGTGRMVVASPYKFFPSPDGGTLWANESQLDNAAPSKASAAVDELKALVKVLAHGGGAAGLGVAAAAGAQAARGQDYCETGALISIHYQRAAENQRGLALSRAIVRHTCADVAAARRRANYVRWLGVTAKLGSAEALFDALPPDCTPYMFPLLLQAPDPHFFQLKQLGMPVWRWDDMAVSPCKVAARMRLHLLHLPCHQSLSERQMDWMTSAVTQVLAE</sequence>
<dbReference type="GO" id="GO:0030170">
    <property type="term" value="F:pyridoxal phosphate binding"/>
    <property type="evidence" value="ECO:0007669"/>
    <property type="project" value="TreeGrafter"/>
</dbReference>
<evidence type="ECO:0000313" key="3">
    <source>
        <dbReference type="Proteomes" id="UP000230390"/>
    </source>
</evidence>
<name>A0A2G8TM45_9BURK</name>
<dbReference type="InterPro" id="IPR015424">
    <property type="entry name" value="PyrdxlP-dep_Trfase"/>
</dbReference>
<dbReference type="PANTHER" id="PTHR30244:SF42">
    <property type="entry name" value="UDP-2-ACETAMIDO-2-DEOXY-3-OXO-D-GLUCURONATE AMINOTRANSFERASE"/>
    <property type="match status" value="1"/>
</dbReference>